<keyword evidence="2" id="KW-1133">Transmembrane helix</keyword>
<keyword evidence="2" id="KW-0812">Transmembrane</keyword>
<gene>
    <name evidence="3" type="ORF">OHU69_35600</name>
</gene>
<feature type="compositionally biased region" description="Pro residues" evidence="1">
    <location>
        <begin position="161"/>
        <end position="174"/>
    </location>
</feature>
<evidence type="ECO:0008006" key="4">
    <source>
        <dbReference type="Google" id="ProtNLM"/>
    </source>
</evidence>
<sequence length="233" mass="25272">MTGYLDRLAELLHEAHGLPPDQVAAAVADLAAYLAQAGGADPQDAFGPVGVFARRLAPSGASAADEHLETWRWLADTYVDEHLLNRFGDEGWEVERVDPLGRFVSHRDPERPRRWEYRRELITGGGERLDERLVRDGWEPCGSWVVYAWFKREKAVGTGPAPAPPEPPPVPRRPTFPGRRRGYVLMGGAMALVAAVVVAASTGTGFGVGLAVGLPVGALVPPVTAWAARGRRR</sequence>
<feature type="transmembrane region" description="Helical" evidence="2">
    <location>
        <begin position="206"/>
        <end position="228"/>
    </location>
</feature>
<dbReference type="AlphaFoldDB" id="A0AAU1UEG2"/>
<organism evidence="3">
    <name type="scientific">Streptomyces sp. NBC_00119</name>
    <dbReference type="NCBI Taxonomy" id="2975659"/>
    <lineage>
        <taxon>Bacteria</taxon>
        <taxon>Bacillati</taxon>
        <taxon>Actinomycetota</taxon>
        <taxon>Actinomycetes</taxon>
        <taxon>Kitasatosporales</taxon>
        <taxon>Streptomycetaceae</taxon>
        <taxon>Streptomyces</taxon>
    </lineage>
</organism>
<feature type="region of interest" description="Disordered" evidence="1">
    <location>
        <begin position="157"/>
        <end position="176"/>
    </location>
</feature>
<evidence type="ECO:0000313" key="3">
    <source>
        <dbReference type="EMBL" id="WTS15910.1"/>
    </source>
</evidence>
<evidence type="ECO:0000256" key="2">
    <source>
        <dbReference type="SAM" id="Phobius"/>
    </source>
</evidence>
<name>A0AAU1UEG2_9ACTN</name>
<dbReference type="EMBL" id="CP108195">
    <property type="protein sequence ID" value="WTS15910.1"/>
    <property type="molecule type" value="Genomic_DNA"/>
</dbReference>
<reference evidence="3" key="1">
    <citation type="submission" date="2022-10" db="EMBL/GenBank/DDBJ databases">
        <title>The complete genomes of actinobacterial strains from the NBC collection.</title>
        <authorList>
            <person name="Joergensen T.S."/>
            <person name="Alvarez Arevalo M."/>
            <person name="Sterndorff E.B."/>
            <person name="Faurdal D."/>
            <person name="Vuksanovic O."/>
            <person name="Mourched A.-S."/>
            <person name="Charusanti P."/>
            <person name="Shaw S."/>
            <person name="Blin K."/>
            <person name="Weber T."/>
        </authorList>
    </citation>
    <scope>NUCLEOTIDE SEQUENCE</scope>
    <source>
        <strain evidence="3">NBC_00119</strain>
    </source>
</reference>
<feature type="transmembrane region" description="Helical" evidence="2">
    <location>
        <begin position="182"/>
        <end position="200"/>
    </location>
</feature>
<evidence type="ECO:0000256" key="1">
    <source>
        <dbReference type="SAM" id="MobiDB-lite"/>
    </source>
</evidence>
<protein>
    <recommendedName>
        <fullName evidence="4">DUF2812 domain-containing protein</fullName>
    </recommendedName>
</protein>
<proteinExistence type="predicted"/>
<accession>A0AAU1UEG2</accession>
<keyword evidence="2" id="KW-0472">Membrane</keyword>